<dbReference type="AlphaFoldDB" id="A0A060SJS5"/>
<reference evidence="2" key="1">
    <citation type="submission" date="2014-01" db="EMBL/GenBank/DDBJ databases">
        <title>The genome of the white-rot fungus Pycnoporus cinnabarinus: a basidiomycete model with a versatile arsenal for lignocellulosic biomass breakdown.</title>
        <authorList>
            <person name="Levasseur A."/>
            <person name="Lomascolo A."/>
            <person name="Ruiz-Duenas F.J."/>
            <person name="Uzan E."/>
            <person name="Piumi F."/>
            <person name="Kues U."/>
            <person name="Ram A.F.J."/>
            <person name="Murat C."/>
            <person name="Haon M."/>
            <person name="Benoit I."/>
            <person name="Arfi Y."/>
            <person name="Chevret D."/>
            <person name="Drula E."/>
            <person name="Kwon M.J."/>
            <person name="Gouret P."/>
            <person name="Lesage-Meessen L."/>
            <person name="Lombard V."/>
            <person name="Mariette J."/>
            <person name="Noirot C."/>
            <person name="Park J."/>
            <person name="Patyshakuliyeva A."/>
            <person name="Wieneger R.A.B."/>
            <person name="Wosten H.A.B."/>
            <person name="Martin F."/>
            <person name="Coutinho P.M."/>
            <person name="de Vries R."/>
            <person name="Martinez A.T."/>
            <person name="Klopp C."/>
            <person name="Pontarotti P."/>
            <person name="Henrissat B."/>
            <person name="Record E."/>
        </authorList>
    </citation>
    <scope>NUCLEOTIDE SEQUENCE [LARGE SCALE GENOMIC DNA]</scope>
    <source>
        <strain evidence="2">BRFM137</strain>
    </source>
</reference>
<evidence type="ECO:0000256" key="1">
    <source>
        <dbReference type="SAM" id="MobiDB-lite"/>
    </source>
</evidence>
<dbReference type="Proteomes" id="UP000029665">
    <property type="component" value="Unassembled WGS sequence"/>
</dbReference>
<evidence type="ECO:0000313" key="3">
    <source>
        <dbReference type="Proteomes" id="UP000029665"/>
    </source>
</evidence>
<protein>
    <submittedName>
        <fullName evidence="2">Uncharacterized protein</fullName>
    </submittedName>
</protein>
<name>A0A060SJS5_PYCCI</name>
<feature type="region of interest" description="Disordered" evidence="1">
    <location>
        <begin position="96"/>
        <end position="141"/>
    </location>
</feature>
<gene>
    <name evidence="2" type="ORF">BN946_scf184985.g108</name>
</gene>
<dbReference type="HOGENOM" id="CLU_1826290_0_0_1"/>
<evidence type="ECO:0000313" key="2">
    <source>
        <dbReference type="EMBL" id="CDO72688.1"/>
    </source>
</evidence>
<dbReference type="OrthoDB" id="272303at2759"/>
<organism evidence="2 3">
    <name type="scientific">Pycnoporus cinnabarinus</name>
    <name type="common">Cinnabar-red polypore</name>
    <name type="synonym">Trametes cinnabarina</name>
    <dbReference type="NCBI Taxonomy" id="5643"/>
    <lineage>
        <taxon>Eukaryota</taxon>
        <taxon>Fungi</taxon>
        <taxon>Dikarya</taxon>
        <taxon>Basidiomycota</taxon>
        <taxon>Agaricomycotina</taxon>
        <taxon>Agaricomycetes</taxon>
        <taxon>Polyporales</taxon>
        <taxon>Polyporaceae</taxon>
        <taxon>Trametes</taxon>
    </lineage>
</organism>
<dbReference type="EMBL" id="CCBP010000115">
    <property type="protein sequence ID" value="CDO72688.1"/>
    <property type="molecule type" value="Genomic_DNA"/>
</dbReference>
<feature type="compositionally biased region" description="Acidic residues" evidence="1">
    <location>
        <begin position="96"/>
        <end position="111"/>
    </location>
</feature>
<proteinExistence type="predicted"/>
<accession>A0A060SJS5</accession>
<keyword evidence="3" id="KW-1185">Reference proteome</keyword>
<sequence length="141" mass="15594">MVGETLLANPCLFADIIPDPVKISLEYLDICHAHPDTATLQTIQTHVRHFVDHPCGRRPWFNKFRATLGKCADIDAIERLLRVKVQRWRGLAPLDPNEELAEAGTSEDDEVPELRVADGAQSRSDDVVDNGLSANSPTLLA</sequence>
<comment type="caution">
    <text evidence="2">The sequence shown here is derived from an EMBL/GenBank/DDBJ whole genome shotgun (WGS) entry which is preliminary data.</text>
</comment>
<dbReference type="STRING" id="5643.A0A060SJS5"/>
<feature type="compositionally biased region" description="Polar residues" evidence="1">
    <location>
        <begin position="132"/>
        <end position="141"/>
    </location>
</feature>